<feature type="domain" description="HD-GYP" evidence="1">
    <location>
        <begin position="113"/>
        <end position="308"/>
    </location>
</feature>
<evidence type="ECO:0000313" key="2">
    <source>
        <dbReference type="EMBL" id="MBB6677544.1"/>
    </source>
</evidence>
<dbReference type="SMART" id="SM00471">
    <property type="entry name" value="HDc"/>
    <property type="match status" value="1"/>
</dbReference>
<dbReference type="EMBL" id="JACJVN010000033">
    <property type="protein sequence ID" value="MBB6677544.1"/>
    <property type="molecule type" value="Genomic_DNA"/>
</dbReference>
<protein>
    <submittedName>
        <fullName evidence="2">HD-GYP domain-containing protein</fullName>
    </submittedName>
</protein>
<dbReference type="NCBIfam" id="TIGR00277">
    <property type="entry name" value="HDIG"/>
    <property type="match status" value="1"/>
</dbReference>
<dbReference type="SUPFAM" id="SSF109604">
    <property type="entry name" value="HD-domain/PDEase-like"/>
    <property type="match status" value="1"/>
</dbReference>
<evidence type="ECO:0000313" key="3">
    <source>
        <dbReference type="Proteomes" id="UP000574133"/>
    </source>
</evidence>
<reference evidence="2 3" key="1">
    <citation type="submission" date="2020-08" db="EMBL/GenBank/DDBJ databases">
        <title>Cohnella phylogeny.</title>
        <authorList>
            <person name="Dunlap C."/>
        </authorList>
    </citation>
    <scope>NUCLEOTIDE SEQUENCE [LARGE SCALE GENOMIC DNA]</scope>
    <source>
        <strain evidence="2 3">DSM 103658</strain>
    </source>
</reference>
<name>A0A841T8A5_9BACL</name>
<sequence>MRVSLSDLQPGDCLAEDIFTNQGLHVLSKGTFLQEKDLARLRQLHVQEVEIQRRSGAALEAQASQGAIPSQQSRIRPYYDNAVTGYEAIFKKALEIGRVLDSEVEASFGPLVDNIQKERDVISLLLLLNNQDEYTYQHSVQVGMLSFFLAHWLGWSDEEANHAGKAGFLHDIGKTRVPESILTKPAALTEEEMREIRRHPEYGYEILLASFGDPIIAEAALQHHERMDGTGYPNQLPADSIRPMSRVVSVADVYSAMITSRPYREKVNMLTVLKELYRLSFKELDPHMTLTFIRHMLPNFIGKRVTMRSGETGTIIMNHPTLLFNPLVQVGEQFIDTSIHPQNEIQLVYL</sequence>
<gene>
    <name evidence="2" type="ORF">H4Q31_09420</name>
</gene>
<dbReference type="InterPro" id="IPR037522">
    <property type="entry name" value="HD_GYP_dom"/>
</dbReference>
<dbReference type="PROSITE" id="PS51832">
    <property type="entry name" value="HD_GYP"/>
    <property type="match status" value="1"/>
</dbReference>
<dbReference type="CDD" id="cd00077">
    <property type="entry name" value="HDc"/>
    <property type="match status" value="1"/>
</dbReference>
<evidence type="ECO:0000259" key="1">
    <source>
        <dbReference type="PROSITE" id="PS51832"/>
    </source>
</evidence>
<dbReference type="InterPro" id="IPR006675">
    <property type="entry name" value="HDIG_dom"/>
</dbReference>
<dbReference type="AlphaFoldDB" id="A0A841T8A5"/>
<dbReference type="Proteomes" id="UP000574133">
    <property type="component" value="Unassembled WGS sequence"/>
</dbReference>
<dbReference type="Gene3D" id="1.10.3210.10">
    <property type="entry name" value="Hypothetical protein af1432"/>
    <property type="match status" value="1"/>
</dbReference>
<accession>A0A841T8A5</accession>
<comment type="caution">
    <text evidence="2">The sequence shown here is derived from an EMBL/GenBank/DDBJ whole genome shotgun (WGS) entry which is preliminary data.</text>
</comment>
<dbReference type="InterPro" id="IPR003607">
    <property type="entry name" value="HD/PDEase_dom"/>
</dbReference>
<organism evidence="2 3">
    <name type="scientific">Cohnella lubricantis</name>
    <dbReference type="NCBI Taxonomy" id="2163172"/>
    <lineage>
        <taxon>Bacteria</taxon>
        <taxon>Bacillati</taxon>
        <taxon>Bacillota</taxon>
        <taxon>Bacilli</taxon>
        <taxon>Bacillales</taxon>
        <taxon>Paenibacillaceae</taxon>
        <taxon>Cohnella</taxon>
    </lineage>
</organism>
<dbReference type="PANTHER" id="PTHR43155:SF2">
    <property type="entry name" value="CYCLIC DI-GMP PHOSPHODIESTERASE PA4108"/>
    <property type="match status" value="1"/>
</dbReference>
<dbReference type="Pfam" id="PF13487">
    <property type="entry name" value="HD_5"/>
    <property type="match status" value="1"/>
</dbReference>
<dbReference type="PANTHER" id="PTHR43155">
    <property type="entry name" value="CYCLIC DI-GMP PHOSPHODIESTERASE PA4108-RELATED"/>
    <property type="match status" value="1"/>
</dbReference>
<keyword evidence="3" id="KW-1185">Reference proteome</keyword>
<proteinExistence type="predicted"/>
<dbReference type="RefSeq" id="WP_185178821.1">
    <property type="nucleotide sequence ID" value="NZ_CBCSEP010000005.1"/>
</dbReference>